<dbReference type="PANTHER" id="PTHR10155">
    <property type="entry name" value="PHOSPHATIDYLINOSITOL 3-KINASE REGULATORY SUBUNIT"/>
    <property type="match status" value="1"/>
</dbReference>
<dbReference type="VEuPathDB" id="VectorBase:PHUM500510"/>
<dbReference type="SMART" id="SM00253">
    <property type="entry name" value="SOCS"/>
    <property type="match status" value="1"/>
</dbReference>
<dbReference type="FunCoup" id="E0VXG9">
    <property type="interactions" value="3"/>
</dbReference>
<comment type="pathway">
    <text evidence="5">Protein modification.</text>
</comment>
<dbReference type="PROSITE" id="PS50225">
    <property type="entry name" value="SOCS"/>
    <property type="match status" value="1"/>
</dbReference>
<dbReference type="InterPro" id="IPR000980">
    <property type="entry name" value="SH2"/>
</dbReference>
<reference evidence="10" key="2">
    <citation type="submission" date="2007-04" db="EMBL/GenBank/DDBJ databases">
        <title>The genome of the human body louse.</title>
        <authorList>
            <consortium name="The Human Body Louse Genome Consortium"/>
            <person name="Kirkness E."/>
            <person name="Walenz B."/>
            <person name="Hass B."/>
            <person name="Bruggner R."/>
            <person name="Strausberg R."/>
        </authorList>
    </citation>
    <scope>NUCLEOTIDE SEQUENCE</scope>
    <source>
        <strain evidence="10">USDA</strain>
    </source>
</reference>
<keyword evidence="1" id="KW-0341">Growth regulation</keyword>
<keyword evidence="2" id="KW-0734">Signal transduction inhibitor</keyword>
<evidence type="ECO:0000256" key="5">
    <source>
        <dbReference type="ARBA" id="ARBA00043952"/>
    </source>
</evidence>
<dbReference type="InterPro" id="IPR035866">
    <property type="entry name" value="SOCS7_SH2"/>
</dbReference>
<evidence type="ECO:0000256" key="6">
    <source>
        <dbReference type="PROSITE-ProRule" id="PRU00191"/>
    </source>
</evidence>
<dbReference type="InterPro" id="IPR001496">
    <property type="entry name" value="SOCS_box"/>
</dbReference>
<keyword evidence="12" id="KW-1185">Reference proteome</keyword>
<dbReference type="Pfam" id="PF00017">
    <property type="entry name" value="SH2"/>
    <property type="match status" value="1"/>
</dbReference>
<dbReference type="GO" id="GO:0005942">
    <property type="term" value="C:phosphatidylinositol 3-kinase complex"/>
    <property type="evidence" value="ECO:0007669"/>
    <property type="project" value="TreeGrafter"/>
</dbReference>
<dbReference type="PANTHER" id="PTHR10155:SF5">
    <property type="entry name" value="SUPPRESSOR OF CYTOKINE SIGNALING 7"/>
    <property type="match status" value="1"/>
</dbReference>
<dbReference type="InterPro" id="IPR036036">
    <property type="entry name" value="SOCS_box-like_dom_sf"/>
</dbReference>
<dbReference type="Proteomes" id="UP000009046">
    <property type="component" value="Unassembled WGS sequence"/>
</dbReference>
<feature type="region of interest" description="Disordered" evidence="7">
    <location>
        <begin position="387"/>
        <end position="444"/>
    </location>
</feature>
<dbReference type="GO" id="GO:0035556">
    <property type="term" value="P:intracellular signal transduction"/>
    <property type="evidence" value="ECO:0007669"/>
    <property type="project" value="InterPro"/>
</dbReference>
<evidence type="ECO:0000256" key="3">
    <source>
        <dbReference type="ARBA" id="ARBA00022786"/>
    </source>
</evidence>
<dbReference type="EnsemblMetazoa" id="PHUM500510-RA">
    <property type="protein sequence ID" value="PHUM500510-PA"/>
    <property type="gene ID" value="PHUM500510"/>
</dbReference>
<dbReference type="STRING" id="121224.E0VXG9"/>
<sequence length="653" mass="74585">MNKICKTKNGSKLDGWIESDGLKYIRLDPPVEFQDNPIEKFIEKFAVDFISKLISEAFMISCKITWSIPCSQVCHMSDSLSVHSGILWNSFRLCWTPEVLFNGQNENALPTCLSTSLNSLSTTSSDNIDVSNKMKLSVSHGKLRGKQILDVYNVPFDSDIYAVPVDVVQNKKLNSCDKENESIHECGYSIDSGSDEYIVSVASSDDTSSSRNKMKSKAEITTNNVIRQPRCITASSCSTTEPIHVTVDEVHQYLKTLYANSNDVIENKNFQQFSRHFKTPFKSLHNSTLNNEENIINSLKTRNNNKYVIEEEENKKMKENLETSTKILSKLESKEKLKKWSSCRPNFSYNIKETLCNIFRFKKIPSPDQCLGRKEINYRSDEVGIRLSGYEDRNPPSPITKPPFSKRALPPLPGVEDDDGEKMALTTDSTPLSPQENKTSNNTSLPFKSKESFASVDFASSIEKVKDCGWYWGPISGKVAEKILSNEPDGSFIVRDSSDDYYIFSLTFKLNSIIRHVRIEHDHGNFSFGSSTRFKSHTIVDFIESAVEHSRSGRYLFFLHRRPVLGPMRVQLLHPVSRFKQVQSLQHMCRFVILKSVRKDHIKYLPLPNKVLDYLSTQHYYSENFLTDDLSSDTFKDNNNQFWPFENPTEGFS</sequence>
<dbReference type="InterPro" id="IPR037346">
    <property type="entry name" value="SOCS7_SOCS"/>
</dbReference>
<dbReference type="GO" id="GO:0046854">
    <property type="term" value="P:phosphatidylinositol phosphate biosynthetic process"/>
    <property type="evidence" value="ECO:0007669"/>
    <property type="project" value="TreeGrafter"/>
</dbReference>
<dbReference type="EMBL" id="DS235832">
    <property type="protein sequence ID" value="EEB18075.1"/>
    <property type="molecule type" value="Genomic_DNA"/>
</dbReference>
<dbReference type="GeneID" id="8236335"/>
<dbReference type="CDD" id="cd03741">
    <property type="entry name" value="SOCS_SOCS7"/>
    <property type="match status" value="1"/>
</dbReference>
<accession>E0VXG9</accession>
<evidence type="ECO:0000259" key="9">
    <source>
        <dbReference type="PROSITE" id="PS50225"/>
    </source>
</evidence>
<feature type="domain" description="SH2" evidence="8">
    <location>
        <begin position="470"/>
        <end position="576"/>
    </location>
</feature>
<dbReference type="Gene3D" id="3.30.505.10">
    <property type="entry name" value="SH2 domain"/>
    <property type="match status" value="1"/>
</dbReference>
<gene>
    <name evidence="11" type="primary">8236335</name>
    <name evidence="10" type="ORF">Phum_PHUM500510</name>
</gene>
<evidence type="ECO:0000259" key="8">
    <source>
        <dbReference type="PROSITE" id="PS50001"/>
    </source>
</evidence>
<organism>
    <name type="scientific">Pediculus humanus subsp. corporis</name>
    <name type="common">Body louse</name>
    <dbReference type="NCBI Taxonomy" id="121224"/>
    <lineage>
        <taxon>Eukaryota</taxon>
        <taxon>Metazoa</taxon>
        <taxon>Ecdysozoa</taxon>
        <taxon>Arthropoda</taxon>
        <taxon>Hexapoda</taxon>
        <taxon>Insecta</taxon>
        <taxon>Pterygota</taxon>
        <taxon>Neoptera</taxon>
        <taxon>Paraneoptera</taxon>
        <taxon>Psocodea</taxon>
        <taxon>Troctomorpha</taxon>
        <taxon>Phthiraptera</taxon>
        <taxon>Anoplura</taxon>
        <taxon>Pediculidae</taxon>
        <taxon>Pediculus</taxon>
    </lineage>
</organism>
<dbReference type="KEGG" id="phu:Phum_PHUM500510"/>
<feature type="compositionally biased region" description="Polar residues" evidence="7">
    <location>
        <begin position="426"/>
        <end position="444"/>
    </location>
</feature>
<dbReference type="GO" id="GO:0009968">
    <property type="term" value="P:negative regulation of signal transduction"/>
    <property type="evidence" value="ECO:0007669"/>
    <property type="project" value="UniProtKB-KW"/>
</dbReference>
<proteinExistence type="predicted"/>
<dbReference type="InterPro" id="IPR036860">
    <property type="entry name" value="SH2_dom_sf"/>
</dbReference>
<dbReference type="FunFam" id="1.10.750.20:FF:000002">
    <property type="entry name" value="Suppressor of cytokine signaling 2"/>
    <property type="match status" value="1"/>
</dbReference>
<name>E0VXG9_PEDHC</name>
<dbReference type="OrthoDB" id="6426624at2759"/>
<keyword evidence="4 6" id="KW-0727">SH2 domain</keyword>
<dbReference type="SMART" id="SM00969">
    <property type="entry name" value="SOCS_box"/>
    <property type="match status" value="1"/>
</dbReference>
<protein>
    <recommendedName>
        <fullName evidence="13">Suppressor of cytokine signaling 7</fullName>
    </recommendedName>
</protein>
<evidence type="ECO:0000313" key="12">
    <source>
        <dbReference type="Proteomes" id="UP000009046"/>
    </source>
</evidence>
<dbReference type="AlphaFoldDB" id="E0VXG9"/>
<dbReference type="HOGENOM" id="CLU_011587_0_0_1"/>
<dbReference type="Pfam" id="PF07525">
    <property type="entry name" value="SOCS_box"/>
    <property type="match status" value="1"/>
</dbReference>
<evidence type="ECO:0000313" key="11">
    <source>
        <dbReference type="EnsemblMetazoa" id="PHUM500510-PA"/>
    </source>
</evidence>
<dbReference type="GO" id="GO:0046935">
    <property type="term" value="F:1-phosphatidylinositol-3-kinase regulator activity"/>
    <property type="evidence" value="ECO:0007669"/>
    <property type="project" value="TreeGrafter"/>
</dbReference>
<keyword evidence="3" id="KW-0833">Ubl conjugation pathway</keyword>
<evidence type="ECO:0000256" key="4">
    <source>
        <dbReference type="ARBA" id="ARBA00022999"/>
    </source>
</evidence>
<dbReference type="CDD" id="cd10388">
    <property type="entry name" value="SH2_SOCS7"/>
    <property type="match status" value="1"/>
</dbReference>
<reference evidence="11" key="3">
    <citation type="submission" date="2020-05" db="UniProtKB">
        <authorList>
            <consortium name="EnsemblMetazoa"/>
        </authorList>
    </citation>
    <scope>IDENTIFICATION</scope>
    <source>
        <strain evidence="11">USDA</strain>
    </source>
</reference>
<dbReference type="SUPFAM" id="SSF158235">
    <property type="entry name" value="SOCS box-like"/>
    <property type="match status" value="1"/>
</dbReference>
<dbReference type="InParanoid" id="E0VXG9"/>
<feature type="domain" description="SOCS box" evidence="9">
    <location>
        <begin position="571"/>
        <end position="621"/>
    </location>
</feature>
<dbReference type="RefSeq" id="XP_002430813.1">
    <property type="nucleotide sequence ID" value="XM_002430768.1"/>
</dbReference>
<dbReference type="SMART" id="SM00252">
    <property type="entry name" value="SH2"/>
    <property type="match status" value="1"/>
</dbReference>
<evidence type="ECO:0008006" key="13">
    <source>
        <dbReference type="Google" id="ProtNLM"/>
    </source>
</evidence>
<evidence type="ECO:0000256" key="7">
    <source>
        <dbReference type="SAM" id="MobiDB-lite"/>
    </source>
</evidence>
<evidence type="ECO:0000256" key="1">
    <source>
        <dbReference type="ARBA" id="ARBA00022604"/>
    </source>
</evidence>
<dbReference type="SUPFAM" id="SSF55550">
    <property type="entry name" value="SH2 domain"/>
    <property type="match status" value="1"/>
</dbReference>
<dbReference type="EMBL" id="AAZO01006068">
    <property type="status" value="NOT_ANNOTATED_CDS"/>
    <property type="molecule type" value="Genomic_DNA"/>
</dbReference>
<evidence type="ECO:0000313" key="10">
    <source>
        <dbReference type="EMBL" id="EEB18075.1"/>
    </source>
</evidence>
<dbReference type="CTD" id="8236335"/>
<reference evidence="10" key="1">
    <citation type="submission" date="2007-04" db="EMBL/GenBank/DDBJ databases">
        <title>Annotation of Pediculus humanus corporis strain USDA.</title>
        <authorList>
            <person name="Kirkness E."/>
            <person name="Hannick L."/>
            <person name="Hass B."/>
            <person name="Bruggner R."/>
            <person name="Lawson D."/>
            <person name="Bidwell S."/>
            <person name="Joardar V."/>
            <person name="Caler E."/>
            <person name="Walenz B."/>
            <person name="Inman J."/>
            <person name="Schobel S."/>
            <person name="Galinsky K."/>
            <person name="Amedeo P."/>
            <person name="Strausberg R."/>
        </authorList>
    </citation>
    <scope>NUCLEOTIDE SEQUENCE</scope>
    <source>
        <strain evidence="10">USDA</strain>
    </source>
</reference>
<dbReference type="PROSITE" id="PS50001">
    <property type="entry name" value="SH2"/>
    <property type="match status" value="1"/>
</dbReference>
<dbReference type="eggNOG" id="KOG4566">
    <property type="taxonomic scope" value="Eukaryota"/>
</dbReference>
<evidence type="ECO:0000256" key="2">
    <source>
        <dbReference type="ARBA" id="ARBA00022700"/>
    </source>
</evidence>